<dbReference type="EMBL" id="ML979140">
    <property type="protein sequence ID" value="KAF1912488.1"/>
    <property type="molecule type" value="Genomic_DNA"/>
</dbReference>
<organism evidence="3 4">
    <name type="scientific">Ampelomyces quisqualis</name>
    <name type="common">Powdery mildew agent</name>
    <dbReference type="NCBI Taxonomy" id="50730"/>
    <lineage>
        <taxon>Eukaryota</taxon>
        <taxon>Fungi</taxon>
        <taxon>Dikarya</taxon>
        <taxon>Ascomycota</taxon>
        <taxon>Pezizomycotina</taxon>
        <taxon>Dothideomycetes</taxon>
        <taxon>Pleosporomycetidae</taxon>
        <taxon>Pleosporales</taxon>
        <taxon>Pleosporineae</taxon>
        <taxon>Phaeosphaeriaceae</taxon>
        <taxon>Ampelomyces</taxon>
    </lineage>
</organism>
<feature type="region of interest" description="Disordered" evidence="1">
    <location>
        <begin position="312"/>
        <end position="340"/>
    </location>
</feature>
<protein>
    <submittedName>
        <fullName evidence="3">Uncharacterized protein</fullName>
    </submittedName>
</protein>
<evidence type="ECO:0000256" key="2">
    <source>
        <dbReference type="SAM" id="SignalP"/>
    </source>
</evidence>
<evidence type="ECO:0000256" key="1">
    <source>
        <dbReference type="SAM" id="MobiDB-lite"/>
    </source>
</evidence>
<gene>
    <name evidence="3" type="ORF">BDU57DRAFT_542319</name>
</gene>
<feature type="compositionally biased region" description="Low complexity" evidence="1">
    <location>
        <begin position="319"/>
        <end position="340"/>
    </location>
</feature>
<evidence type="ECO:0000313" key="4">
    <source>
        <dbReference type="Proteomes" id="UP000800096"/>
    </source>
</evidence>
<feature type="signal peptide" evidence="2">
    <location>
        <begin position="1"/>
        <end position="21"/>
    </location>
</feature>
<sequence>MRRIQSSWAILLMLGAGAAEAGLDLPNSQEAPQVIGERIDHQVSGIKRTQNNAIVVRAPNSGLDVAAMMDSISQDQGGDKAKQNANQIAGGSSSLDQIIGGLGAQSPTGENNQLVTETGTPKKGGKGNAQGGSGNGLLIEILQTTVREANGQEVKTAIVKEVGQAQAAATPAATPNGSIAAQAKPTPPTESLMGAKNTTAAAEAVKSTPGAEMTQSLAQTWSATKSVGEPATGSRSAQLAAATVQGEASTGGNSTLAAKAGSGATEVKMSLAAAVTMNAGSGGNGSSPNASTSAVREQKSALAAVTINAGSGATGGAANGTSTRAATAQGAGQGSGAATSAAMPPAITVEAGSNLTSSTRASPAGAVATVVAGTAAGNVTSAEQAARNGGCNCQCMCPAGSFPNEAPAGPAFQLGSMGPSASTLQTQASSGAEGAQAGQSSSSAATSSAAAASSAASTTEAPSVPVQSQIQGNTGGETTAGPAANGLPFNIQTVSLQSRVTVNLGRRLAQPTQTRRGWW</sequence>
<keyword evidence="2" id="KW-0732">Signal</keyword>
<feature type="compositionally biased region" description="Polar residues" evidence="1">
    <location>
        <begin position="105"/>
        <end position="119"/>
    </location>
</feature>
<dbReference type="OrthoDB" id="3801558at2759"/>
<proteinExistence type="predicted"/>
<keyword evidence="4" id="KW-1185">Reference proteome</keyword>
<accession>A0A6A5QCC1</accession>
<feature type="compositionally biased region" description="Low complexity" evidence="1">
    <location>
        <begin position="425"/>
        <end position="461"/>
    </location>
</feature>
<feature type="chain" id="PRO_5025496193" evidence="2">
    <location>
        <begin position="22"/>
        <end position="519"/>
    </location>
</feature>
<feature type="region of interest" description="Disordered" evidence="1">
    <location>
        <begin position="102"/>
        <end position="132"/>
    </location>
</feature>
<dbReference type="Proteomes" id="UP000800096">
    <property type="component" value="Unassembled WGS sequence"/>
</dbReference>
<reference evidence="3" key="1">
    <citation type="journal article" date="2020" name="Stud. Mycol.">
        <title>101 Dothideomycetes genomes: a test case for predicting lifestyles and emergence of pathogens.</title>
        <authorList>
            <person name="Haridas S."/>
            <person name="Albert R."/>
            <person name="Binder M."/>
            <person name="Bloem J."/>
            <person name="Labutti K."/>
            <person name="Salamov A."/>
            <person name="Andreopoulos B."/>
            <person name="Baker S."/>
            <person name="Barry K."/>
            <person name="Bills G."/>
            <person name="Bluhm B."/>
            <person name="Cannon C."/>
            <person name="Castanera R."/>
            <person name="Culley D."/>
            <person name="Daum C."/>
            <person name="Ezra D."/>
            <person name="Gonzalez J."/>
            <person name="Henrissat B."/>
            <person name="Kuo A."/>
            <person name="Liang C."/>
            <person name="Lipzen A."/>
            <person name="Lutzoni F."/>
            <person name="Magnuson J."/>
            <person name="Mondo S."/>
            <person name="Nolan M."/>
            <person name="Ohm R."/>
            <person name="Pangilinan J."/>
            <person name="Park H.-J."/>
            <person name="Ramirez L."/>
            <person name="Alfaro M."/>
            <person name="Sun H."/>
            <person name="Tritt A."/>
            <person name="Yoshinaga Y."/>
            <person name="Zwiers L.-H."/>
            <person name="Turgeon B."/>
            <person name="Goodwin S."/>
            <person name="Spatafora J."/>
            <person name="Crous P."/>
            <person name="Grigoriev I."/>
        </authorList>
    </citation>
    <scope>NUCLEOTIDE SEQUENCE</scope>
    <source>
        <strain evidence="3">HMLAC05119</strain>
    </source>
</reference>
<feature type="region of interest" description="Disordered" evidence="1">
    <location>
        <begin position="410"/>
        <end position="486"/>
    </location>
</feature>
<feature type="region of interest" description="Disordered" evidence="1">
    <location>
        <begin position="169"/>
        <end position="193"/>
    </location>
</feature>
<dbReference type="AlphaFoldDB" id="A0A6A5QCC1"/>
<name>A0A6A5QCC1_AMPQU</name>
<evidence type="ECO:0000313" key="3">
    <source>
        <dbReference type="EMBL" id="KAF1912488.1"/>
    </source>
</evidence>